<organism evidence="2 3">
    <name type="scientific">Pseudodonghicola xiamenensis</name>
    <dbReference type="NCBI Taxonomy" id="337702"/>
    <lineage>
        <taxon>Bacteria</taxon>
        <taxon>Pseudomonadati</taxon>
        <taxon>Pseudomonadota</taxon>
        <taxon>Alphaproteobacteria</taxon>
        <taxon>Rhodobacterales</taxon>
        <taxon>Paracoccaceae</taxon>
        <taxon>Pseudodonghicola</taxon>
    </lineage>
</organism>
<dbReference type="PANTHER" id="PTHR36529:SF1">
    <property type="entry name" value="GLYCOSYLTRANSFERASE"/>
    <property type="match status" value="1"/>
</dbReference>
<sequence length="194" mass="21432">MRPGTLVIMLKEPRPGQVKTRLGRQIGMIPAAWWYRHQSARLLRRLRDPRWRIVLAVSPDRAIGSRVWTADLARQPQGPGDLGPRMLRGLQRPEGRASQGPVCLIGSDIPAITRAHIARAFAALGDHDAVFGPAPDGGFWLVGARHPARLPRDTFKGARWSSRHALADSIATLPGLRIALTDRLRDIDTAADFK</sequence>
<evidence type="ECO:0008006" key="4">
    <source>
        <dbReference type="Google" id="ProtNLM"/>
    </source>
</evidence>
<dbReference type="Gene3D" id="3.90.550.10">
    <property type="entry name" value="Spore Coat Polysaccharide Biosynthesis Protein SpsA, Chain A"/>
    <property type="match status" value="1"/>
</dbReference>
<feature type="region of interest" description="Disordered" evidence="1">
    <location>
        <begin position="74"/>
        <end position="96"/>
    </location>
</feature>
<evidence type="ECO:0000313" key="2">
    <source>
        <dbReference type="EMBL" id="GHG83446.1"/>
    </source>
</evidence>
<name>A0A8J3H5W1_9RHOB</name>
<dbReference type="EMBL" id="BNAP01000002">
    <property type="protein sequence ID" value="GHG83446.1"/>
    <property type="molecule type" value="Genomic_DNA"/>
</dbReference>
<protein>
    <recommendedName>
        <fullName evidence="4">Glycosyltransferase</fullName>
    </recommendedName>
</protein>
<keyword evidence="3" id="KW-1185">Reference proteome</keyword>
<gene>
    <name evidence="2" type="ORF">GCM10010961_08840</name>
</gene>
<dbReference type="PANTHER" id="PTHR36529">
    <property type="entry name" value="SLL1095 PROTEIN"/>
    <property type="match status" value="1"/>
</dbReference>
<comment type="caution">
    <text evidence="2">The sequence shown here is derived from an EMBL/GenBank/DDBJ whole genome shotgun (WGS) entry which is preliminary data.</text>
</comment>
<dbReference type="NCBIfam" id="TIGR04282">
    <property type="entry name" value="glyco_like_cofC"/>
    <property type="match status" value="1"/>
</dbReference>
<reference evidence="2" key="2">
    <citation type="submission" date="2020-09" db="EMBL/GenBank/DDBJ databases">
        <authorList>
            <person name="Sun Q."/>
            <person name="Zhou Y."/>
        </authorList>
    </citation>
    <scope>NUCLEOTIDE SEQUENCE</scope>
    <source>
        <strain evidence="2">CGMCC 1.7081</strain>
    </source>
</reference>
<dbReference type="Pfam" id="PF09837">
    <property type="entry name" value="DUF2064"/>
    <property type="match status" value="1"/>
</dbReference>
<proteinExistence type="predicted"/>
<reference evidence="2" key="1">
    <citation type="journal article" date="2014" name="Int. J. Syst. Evol. Microbiol.">
        <title>Complete genome sequence of Corynebacterium casei LMG S-19264T (=DSM 44701T), isolated from a smear-ripened cheese.</title>
        <authorList>
            <consortium name="US DOE Joint Genome Institute (JGI-PGF)"/>
            <person name="Walter F."/>
            <person name="Albersmeier A."/>
            <person name="Kalinowski J."/>
            <person name="Ruckert C."/>
        </authorList>
    </citation>
    <scope>NUCLEOTIDE SEQUENCE</scope>
    <source>
        <strain evidence="2">CGMCC 1.7081</strain>
    </source>
</reference>
<dbReference type="InterPro" id="IPR018641">
    <property type="entry name" value="Trfase_1_rSAM/seldom-assoc"/>
</dbReference>
<dbReference type="SUPFAM" id="SSF53448">
    <property type="entry name" value="Nucleotide-diphospho-sugar transferases"/>
    <property type="match status" value="1"/>
</dbReference>
<dbReference type="AlphaFoldDB" id="A0A8J3H5W1"/>
<evidence type="ECO:0000313" key="3">
    <source>
        <dbReference type="Proteomes" id="UP000611500"/>
    </source>
</evidence>
<evidence type="ECO:0000256" key="1">
    <source>
        <dbReference type="SAM" id="MobiDB-lite"/>
    </source>
</evidence>
<dbReference type="Proteomes" id="UP000611500">
    <property type="component" value="Unassembled WGS sequence"/>
</dbReference>
<accession>A0A8J3H5W1</accession>
<dbReference type="InterPro" id="IPR029044">
    <property type="entry name" value="Nucleotide-diphossugar_trans"/>
</dbReference>